<dbReference type="SUPFAM" id="SSF46689">
    <property type="entry name" value="Homeodomain-like"/>
    <property type="match status" value="1"/>
</dbReference>
<dbReference type="Gene3D" id="1.10.10.60">
    <property type="entry name" value="Homeodomain-like"/>
    <property type="match status" value="1"/>
</dbReference>
<comment type="caution">
    <text evidence="3">The sequence shown here is derived from an EMBL/GenBank/DDBJ whole genome shotgun (WGS) entry which is preliminary data.</text>
</comment>
<proteinExistence type="predicted"/>
<feature type="domain" description="HTH psq-type" evidence="2">
    <location>
        <begin position="16"/>
        <end position="52"/>
    </location>
</feature>
<accession>A0A8K0C6A3</accession>
<comment type="subcellular location">
    <subcellularLocation>
        <location evidence="1">Nucleus</location>
    </subcellularLocation>
</comment>
<dbReference type="InterPro" id="IPR007889">
    <property type="entry name" value="HTH_Psq"/>
</dbReference>
<dbReference type="GO" id="GO:0005634">
    <property type="term" value="C:nucleus"/>
    <property type="evidence" value="ECO:0007669"/>
    <property type="project" value="UniProtKB-SubCell"/>
</dbReference>
<sequence length="157" mass="18225">MPRHYERKTTPRYEIEDLRRAIQDVRSKQLTLGKAAIKYSVPKTTLFKQVNQEVSKEPKKGRYSIFNKDQEDQLERYILDCCESFYGTTPKSLRKIAFTFAEANKLKHAFNKESQLAMTDTILSCLDILPSVYGLQGSIHLKVYTARVNITIRSENE</sequence>
<dbReference type="InterPro" id="IPR009057">
    <property type="entry name" value="Homeodomain-like_sf"/>
</dbReference>
<dbReference type="EMBL" id="VTPC01091161">
    <property type="protein sequence ID" value="KAF2879456.1"/>
    <property type="molecule type" value="Genomic_DNA"/>
</dbReference>
<evidence type="ECO:0000256" key="1">
    <source>
        <dbReference type="ARBA" id="ARBA00004123"/>
    </source>
</evidence>
<keyword evidence="4" id="KW-1185">Reference proteome</keyword>
<reference evidence="3" key="1">
    <citation type="submission" date="2019-08" db="EMBL/GenBank/DDBJ databases">
        <title>The genome of the North American firefly Photinus pyralis.</title>
        <authorList>
            <consortium name="Photinus pyralis genome working group"/>
            <person name="Fallon T.R."/>
            <person name="Sander Lower S.E."/>
            <person name="Weng J.-K."/>
        </authorList>
    </citation>
    <scope>NUCLEOTIDE SEQUENCE</scope>
    <source>
        <strain evidence="3">TRF0915ILg1</strain>
        <tissue evidence="3">Whole body</tissue>
    </source>
</reference>
<dbReference type="GO" id="GO:0003677">
    <property type="term" value="F:DNA binding"/>
    <property type="evidence" value="ECO:0007669"/>
    <property type="project" value="InterPro"/>
</dbReference>
<dbReference type="AlphaFoldDB" id="A0A8K0C6A3"/>
<evidence type="ECO:0000259" key="2">
    <source>
        <dbReference type="Pfam" id="PF05225"/>
    </source>
</evidence>
<gene>
    <name evidence="3" type="ORF">ILUMI_26717</name>
</gene>
<evidence type="ECO:0000313" key="4">
    <source>
        <dbReference type="Proteomes" id="UP000801492"/>
    </source>
</evidence>
<dbReference type="Pfam" id="PF05225">
    <property type="entry name" value="HTH_psq"/>
    <property type="match status" value="1"/>
</dbReference>
<organism evidence="3 4">
    <name type="scientific">Ignelater luminosus</name>
    <name type="common">Cucubano</name>
    <name type="synonym">Pyrophorus luminosus</name>
    <dbReference type="NCBI Taxonomy" id="2038154"/>
    <lineage>
        <taxon>Eukaryota</taxon>
        <taxon>Metazoa</taxon>
        <taxon>Ecdysozoa</taxon>
        <taxon>Arthropoda</taxon>
        <taxon>Hexapoda</taxon>
        <taxon>Insecta</taxon>
        <taxon>Pterygota</taxon>
        <taxon>Neoptera</taxon>
        <taxon>Endopterygota</taxon>
        <taxon>Coleoptera</taxon>
        <taxon>Polyphaga</taxon>
        <taxon>Elateriformia</taxon>
        <taxon>Elateroidea</taxon>
        <taxon>Elateridae</taxon>
        <taxon>Agrypninae</taxon>
        <taxon>Pyrophorini</taxon>
        <taxon>Ignelater</taxon>
    </lineage>
</organism>
<dbReference type="OrthoDB" id="6777974at2759"/>
<name>A0A8K0C6A3_IGNLU</name>
<protein>
    <recommendedName>
        <fullName evidence="2">HTH psq-type domain-containing protein</fullName>
    </recommendedName>
</protein>
<dbReference type="Proteomes" id="UP000801492">
    <property type="component" value="Unassembled WGS sequence"/>
</dbReference>
<evidence type="ECO:0000313" key="3">
    <source>
        <dbReference type="EMBL" id="KAF2879456.1"/>
    </source>
</evidence>